<dbReference type="EMBL" id="KB445798">
    <property type="protein sequence ID" value="EMD36316.1"/>
    <property type="molecule type" value="Genomic_DNA"/>
</dbReference>
<organism evidence="1 2">
    <name type="scientific">Ceriporiopsis subvermispora (strain B)</name>
    <name type="common">White-rot fungus</name>
    <name type="synonym">Gelatoporia subvermispora</name>
    <dbReference type="NCBI Taxonomy" id="914234"/>
    <lineage>
        <taxon>Eukaryota</taxon>
        <taxon>Fungi</taxon>
        <taxon>Dikarya</taxon>
        <taxon>Basidiomycota</taxon>
        <taxon>Agaricomycotina</taxon>
        <taxon>Agaricomycetes</taxon>
        <taxon>Polyporales</taxon>
        <taxon>Gelatoporiaceae</taxon>
        <taxon>Gelatoporia</taxon>
    </lineage>
</organism>
<dbReference type="HOGENOM" id="CLU_1214608_0_0_1"/>
<dbReference type="Proteomes" id="UP000016930">
    <property type="component" value="Unassembled WGS sequence"/>
</dbReference>
<protein>
    <submittedName>
        <fullName evidence="1">Uncharacterized protein</fullName>
    </submittedName>
</protein>
<keyword evidence="2" id="KW-1185">Reference proteome</keyword>
<evidence type="ECO:0000313" key="1">
    <source>
        <dbReference type="EMBL" id="EMD36316.1"/>
    </source>
</evidence>
<name>M2RBZ4_CERS8</name>
<gene>
    <name evidence="1" type="ORF">CERSUDRAFT_84380</name>
</gene>
<proteinExistence type="predicted"/>
<sequence length="228" mass="22821">MPLIDQLIYAAKEVRATRALGYVALRPSDADQATGAQVQPEDAAGNPASLVGLHTLSDRSSPAPMESAGVASGVVSNEPVSMNAGLLASVFVIAGATPTALSVATENALPSSLVPGAVPMAGLQVPPTGTPLTGSHVASLPIVLDPTLLPHISDTHVPSNPDPGSLLSSSDFSSMITPQTLGFFDTSASISAQPGADTFDFSFSAPGSFGMDSGTTTPADSAGSLFDC</sequence>
<dbReference type="AlphaFoldDB" id="M2RBZ4"/>
<evidence type="ECO:0000313" key="2">
    <source>
        <dbReference type="Proteomes" id="UP000016930"/>
    </source>
</evidence>
<reference evidence="1 2" key="1">
    <citation type="journal article" date="2012" name="Proc. Natl. Acad. Sci. U.S.A.">
        <title>Comparative genomics of Ceriporiopsis subvermispora and Phanerochaete chrysosporium provide insight into selective ligninolysis.</title>
        <authorList>
            <person name="Fernandez-Fueyo E."/>
            <person name="Ruiz-Duenas F.J."/>
            <person name="Ferreira P."/>
            <person name="Floudas D."/>
            <person name="Hibbett D.S."/>
            <person name="Canessa P."/>
            <person name="Larrondo L.F."/>
            <person name="James T.Y."/>
            <person name="Seelenfreund D."/>
            <person name="Lobos S."/>
            <person name="Polanco R."/>
            <person name="Tello M."/>
            <person name="Honda Y."/>
            <person name="Watanabe T."/>
            <person name="Watanabe T."/>
            <person name="Ryu J.S."/>
            <person name="Kubicek C.P."/>
            <person name="Schmoll M."/>
            <person name="Gaskell J."/>
            <person name="Hammel K.E."/>
            <person name="St John F.J."/>
            <person name="Vanden Wymelenberg A."/>
            <person name="Sabat G."/>
            <person name="Splinter BonDurant S."/>
            <person name="Syed K."/>
            <person name="Yadav J.S."/>
            <person name="Doddapaneni H."/>
            <person name="Subramanian V."/>
            <person name="Lavin J.L."/>
            <person name="Oguiza J.A."/>
            <person name="Perez G."/>
            <person name="Pisabarro A.G."/>
            <person name="Ramirez L."/>
            <person name="Santoyo F."/>
            <person name="Master E."/>
            <person name="Coutinho P.M."/>
            <person name="Henrissat B."/>
            <person name="Lombard V."/>
            <person name="Magnuson J.K."/>
            <person name="Kuees U."/>
            <person name="Hori C."/>
            <person name="Igarashi K."/>
            <person name="Samejima M."/>
            <person name="Held B.W."/>
            <person name="Barry K.W."/>
            <person name="LaButti K.M."/>
            <person name="Lapidus A."/>
            <person name="Lindquist E.A."/>
            <person name="Lucas S.M."/>
            <person name="Riley R."/>
            <person name="Salamov A.A."/>
            <person name="Hoffmeister D."/>
            <person name="Schwenk D."/>
            <person name="Hadar Y."/>
            <person name="Yarden O."/>
            <person name="de Vries R.P."/>
            <person name="Wiebenga A."/>
            <person name="Stenlid J."/>
            <person name="Eastwood D."/>
            <person name="Grigoriev I.V."/>
            <person name="Berka R.M."/>
            <person name="Blanchette R.A."/>
            <person name="Kersten P."/>
            <person name="Martinez A.T."/>
            <person name="Vicuna R."/>
            <person name="Cullen D."/>
        </authorList>
    </citation>
    <scope>NUCLEOTIDE SEQUENCE [LARGE SCALE GENOMIC DNA]</scope>
    <source>
        <strain evidence="1 2">B</strain>
    </source>
</reference>
<accession>M2RBZ4</accession>